<sequence>MIRCSDNSRLPQFRADTTNFRSSFLNTAMLMGQGCDGSYQNVIPSGVIVMEYRYRSPPQIRRSLCNIVKVSHISVASIVK</sequence>
<keyword evidence="2" id="KW-1185">Reference proteome</keyword>
<name>A0A5N6KFJ9_MONLA</name>
<comment type="caution">
    <text evidence="1">The sequence shown here is derived from an EMBL/GenBank/DDBJ whole genome shotgun (WGS) entry which is preliminary data.</text>
</comment>
<evidence type="ECO:0000313" key="1">
    <source>
        <dbReference type="EMBL" id="KAB8302533.1"/>
    </source>
</evidence>
<organism evidence="1 2">
    <name type="scientific">Monilinia laxa</name>
    <name type="common">Brown rot fungus</name>
    <name type="synonym">Sclerotinia laxa</name>
    <dbReference type="NCBI Taxonomy" id="61186"/>
    <lineage>
        <taxon>Eukaryota</taxon>
        <taxon>Fungi</taxon>
        <taxon>Dikarya</taxon>
        <taxon>Ascomycota</taxon>
        <taxon>Pezizomycotina</taxon>
        <taxon>Leotiomycetes</taxon>
        <taxon>Helotiales</taxon>
        <taxon>Sclerotiniaceae</taxon>
        <taxon>Monilinia</taxon>
    </lineage>
</organism>
<dbReference type="Proteomes" id="UP000326757">
    <property type="component" value="Unassembled WGS sequence"/>
</dbReference>
<reference evidence="1 2" key="1">
    <citation type="submission" date="2019-06" db="EMBL/GenBank/DDBJ databases">
        <title>Genome Sequence of the Brown Rot Fungal Pathogen Monilinia laxa.</title>
        <authorList>
            <person name="De Miccolis Angelini R.M."/>
            <person name="Landi L."/>
            <person name="Abate D."/>
            <person name="Pollastro S."/>
            <person name="Romanazzi G."/>
            <person name="Faretra F."/>
        </authorList>
    </citation>
    <scope>NUCLEOTIDE SEQUENCE [LARGE SCALE GENOMIC DNA]</scope>
    <source>
        <strain evidence="1 2">Mlax316</strain>
    </source>
</reference>
<dbReference type="EMBL" id="VIGI01000003">
    <property type="protein sequence ID" value="KAB8302533.1"/>
    <property type="molecule type" value="Genomic_DNA"/>
</dbReference>
<accession>A0A5N6KFJ9</accession>
<evidence type="ECO:0000313" key="2">
    <source>
        <dbReference type="Proteomes" id="UP000326757"/>
    </source>
</evidence>
<dbReference type="PROSITE" id="PS51257">
    <property type="entry name" value="PROKAR_LIPOPROTEIN"/>
    <property type="match status" value="1"/>
</dbReference>
<proteinExistence type="predicted"/>
<gene>
    <name evidence="1" type="ORF">EYC80_005922</name>
</gene>
<protein>
    <submittedName>
        <fullName evidence="1">Uncharacterized protein</fullName>
    </submittedName>
</protein>
<dbReference type="AlphaFoldDB" id="A0A5N6KFJ9"/>